<gene>
    <name evidence="3" type="ORF">AMATHDRAFT_4957</name>
</gene>
<name>A0A2A9NNS7_9AGAR</name>
<dbReference type="AlphaFoldDB" id="A0A2A9NNS7"/>
<organism evidence="3 4">
    <name type="scientific">Amanita thiersii Skay4041</name>
    <dbReference type="NCBI Taxonomy" id="703135"/>
    <lineage>
        <taxon>Eukaryota</taxon>
        <taxon>Fungi</taxon>
        <taxon>Dikarya</taxon>
        <taxon>Basidiomycota</taxon>
        <taxon>Agaricomycotina</taxon>
        <taxon>Agaricomycetes</taxon>
        <taxon>Agaricomycetidae</taxon>
        <taxon>Agaricales</taxon>
        <taxon>Pluteineae</taxon>
        <taxon>Amanitaceae</taxon>
        <taxon>Amanita</taxon>
    </lineage>
</organism>
<keyword evidence="1" id="KW-1133">Transmembrane helix</keyword>
<feature type="transmembrane region" description="Helical" evidence="1">
    <location>
        <begin position="182"/>
        <end position="201"/>
    </location>
</feature>
<evidence type="ECO:0000256" key="1">
    <source>
        <dbReference type="SAM" id="Phobius"/>
    </source>
</evidence>
<feature type="transmembrane region" description="Helical" evidence="1">
    <location>
        <begin position="76"/>
        <end position="93"/>
    </location>
</feature>
<protein>
    <recommendedName>
        <fullName evidence="2">DUF6533 domain-containing protein</fullName>
    </recommendedName>
</protein>
<proteinExistence type="predicted"/>
<dbReference type="Pfam" id="PF20151">
    <property type="entry name" value="DUF6533"/>
    <property type="match status" value="1"/>
</dbReference>
<dbReference type="Proteomes" id="UP000242287">
    <property type="component" value="Unassembled WGS sequence"/>
</dbReference>
<sequence length="269" mass="30427">MPSFLTYCEPVVAASTILTLYDLSLCLDDEKYFVWVNITQKRVTKILYLMGRYVPIVFFAYTLYNSSSSDLGKVGYTGYIFCSMYSFLSNGLFRCMTFVAVNGIFNAMVVTVAQVTICLRFRKAWDDNKWISIFLKAVVIIYVSITVVFIVLTAKSATGNVKDISRKWTIELTINKKNRFMTILYGIMAILDASLLGCIALNSVARPYKKMSDVAQNLQHDGTLLFTTLFVFNLVATTLGLTSEFPYEYVLSTFQTTLAAIQAFRREEA</sequence>
<keyword evidence="1" id="KW-0472">Membrane</keyword>
<feature type="domain" description="DUF6533" evidence="2">
    <location>
        <begin position="13"/>
        <end position="57"/>
    </location>
</feature>
<evidence type="ECO:0000313" key="3">
    <source>
        <dbReference type="EMBL" id="PFH49370.1"/>
    </source>
</evidence>
<feature type="transmembrane region" description="Helical" evidence="1">
    <location>
        <begin position="222"/>
        <end position="241"/>
    </location>
</feature>
<evidence type="ECO:0000259" key="2">
    <source>
        <dbReference type="Pfam" id="PF20151"/>
    </source>
</evidence>
<keyword evidence="1" id="KW-0812">Transmembrane</keyword>
<evidence type="ECO:0000313" key="4">
    <source>
        <dbReference type="Proteomes" id="UP000242287"/>
    </source>
</evidence>
<accession>A0A2A9NNS7</accession>
<feature type="transmembrane region" description="Helical" evidence="1">
    <location>
        <begin position="133"/>
        <end position="152"/>
    </location>
</feature>
<feature type="transmembrane region" description="Helical" evidence="1">
    <location>
        <begin position="46"/>
        <end position="64"/>
    </location>
</feature>
<keyword evidence="4" id="KW-1185">Reference proteome</keyword>
<feature type="transmembrane region" description="Helical" evidence="1">
    <location>
        <begin position="99"/>
        <end position="121"/>
    </location>
</feature>
<dbReference type="EMBL" id="KZ302031">
    <property type="protein sequence ID" value="PFH49370.1"/>
    <property type="molecule type" value="Genomic_DNA"/>
</dbReference>
<dbReference type="InterPro" id="IPR045340">
    <property type="entry name" value="DUF6533"/>
</dbReference>
<reference evidence="3 4" key="1">
    <citation type="submission" date="2014-02" db="EMBL/GenBank/DDBJ databases">
        <title>Transposable element dynamics among asymbiotic and ectomycorrhizal Amanita fungi.</title>
        <authorList>
            <consortium name="DOE Joint Genome Institute"/>
            <person name="Hess J."/>
            <person name="Skrede I."/>
            <person name="Wolfe B."/>
            <person name="LaButti K."/>
            <person name="Ohm R.A."/>
            <person name="Grigoriev I.V."/>
            <person name="Pringle A."/>
        </authorList>
    </citation>
    <scope>NUCLEOTIDE SEQUENCE [LARGE SCALE GENOMIC DNA]</scope>
    <source>
        <strain evidence="3 4">SKay4041</strain>
    </source>
</reference>